<proteinExistence type="predicted"/>
<keyword evidence="3" id="KW-1185">Reference proteome</keyword>
<evidence type="ECO:0000256" key="1">
    <source>
        <dbReference type="SAM" id="MobiDB-lite"/>
    </source>
</evidence>
<dbReference type="Pfam" id="PF26595">
    <property type="entry name" value="A_ENA"/>
    <property type="match status" value="1"/>
</dbReference>
<dbReference type="Proteomes" id="UP000551878">
    <property type="component" value="Unassembled WGS sequence"/>
</dbReference>
<evidence type="ECO:0000313" key="3">
    <source>
        <dbReference type="Proteomes" id="UP000551878"/>
    </source>
</evidence>
<name>A0A840QQM4_9BACI</name>
<comment type="caution">
    <text evidence="2">The sequence shown here is derived from an EMBL/GenBank/DDBJ whole genome shotgun (WGS) entry which is preliminary data.</text>
</comment>
<dbReference type="RefSeq" id="WP_246421570.1">
    <property type="nucleotide sequence ID" value="NZ_JACHHB010000007.1"/>
</dbReference>
<sequence length="126" mass="14511">MSLPNIPDISPNIDLTREEVINLLLTSIAMEEIGLSHIINAEGEKLQAGLCKAETIEDLLDMNKSTEKMLQSTIKKEMLLQYKLENVIEMLNEDDKKKKDRCSDDDKKHDDKGPKDKKEDFPRKPW</sequence>
<dbReference type="AlphaFoldDB" id="A0A840QQM4"/>
<accession>A0A840QQM4</accession>
<dbReference type="EMBL" id="JACHHB010000007">
    <property type="protein sequence ID" value="MBB5173631.1"/>
    <property type="molecule type" value="Genomic_DNA"/>
</dbReference>
<feature type="region of interest" description="Disordered" evidence="1">
    <location>
        <begin position="93"/>
        <end position="126"/>
    </location>
</feature>
<dbReference type="InterPro" id="IPR058705">
    <property type="entry name" value="A_ENA"/>
</dbReference>
<organism evidence="2 3">
    <name type="scientific">Texcoconibacillus texcoconensis</name>
    <dbReference type="NCBI Taxonomy" id="1095777"/>
    <lineage>
        <taxon>Bacteria</taxon>
        <taxon>Bacillati</taxon>
        <taxon>Bacillota</taxon>
        <taxon>Bacilli</taxon>
        <taxon>Bacillales</taxon>
        <taxon>Bacillaceae</taxon>
        <taxon>Texcoconibacillus</taxon>
    </lineage>
</organism>
<reference evidence="2 3" key="1">
    <citation type="submission" date="2020-08" db="EMBL/GenBank/DDBJ databases">
        <title>Genomic Encyclopedia of Type Strains, Phase IV (KMG-IV): sequencing the most valuable type-strain genomes for metagenomic binning, comparative biology and taxonomic classification.</title>
        <authorList>
            <person name="Goeker M."/>
        </authorList>
    </citation>
    <scope>NUCLEOTIDE SEQUENCE [LARGE SCALE GENOMIC DNA]</scope>
    <source>
        <strain evidence="2 3">DSM 24696</strain>
    </source>
</reference>
<protein>
    <submittedName>
        <fullName evidence="2">Uncharacterized protein</fullName>
    </submittedName>
</protein>
<evidence type="ECO:0000313" key="2">
    <source>
        <dbReference type="EMBL" id="MBB5173631.1"/>
    </source>
</evidence>
<gene>
    <name evidence="2" type="ORF">HNQ41_001820</name>
</gene>